<proteinExistence type="predicted"/>
<feature type="non-terminal residue" evidence="1">
    <location>
        <position position="26"/>
    </location>
</feature>
<sequence length="26" mass="2828">MNEVKLCGKCDCCVQLKSSSMCVSCE</sequence>
<gene>
    <name evidence="1" type="ORF">UFOVP97_56</name>
</gene>
<dbReference type="EMBL" id="LR796216">
    <property type="protein sequence ID" value="CAB4127838.1"/>
    <property type="molecule type" value="Genomic_DNA"/>
</dbReference>
<accession>A0A6J5KZ16</accession>
<reference evidence="1" key="1">
    <citation type="submission" date="2020-04" db="EMBL/GenBank/DDBJ databases">
        <authorList>
            <person name="Chiriac C."/>
            <person name="Salcher M."/>
            <person name="Ghai R."/>
            <person name="Kavagutti S V."/>
        </authorList>
    </citation>
    <scope>NUCLEOTIDE SEQUENCE</scope>
</reference>
<name>A0A6J5KZ16_9CAUD</name>
<protein>
    <submittedName>
        <fullName evidence="1">Uncharacterized protein</fullName>
    </submittedName>
</protein>
<organism evidence="1">
    <name type="scientific">uncultured Caudovirales phage</name>
    <dbReference type="NCBI Taxonomy" id="2100421"/>
    <lineage>
        <taxon>Viruses</taxon>
        <taxon>Duplodnaviria</taxon>
        <taxon>Heunggongvirae</taxon>
        <taxon>Uroviricota</taxon>
        <taxon>Caudoviricetes</taxon>
        <taxon>Peduoviridae</taxon>
        <taxon>Maltschvirus</taxon>
        <taxon>Maltschvirus maltsch</taxon>
    </lineage>
</organism>
<evidence type="ECO:0000313" key="1">
    <source>
        <dbReference type="EMBL" id="CAB4127838.1"/>
    </source>
</evidence>